<keyword evidence="3" id="KW-1185">Reference proteome</keyword>
<dbReference type="PANTHER" id="PTHR38248">
    <property type="entry name" value="FUNK1 6"/>
    <property type="match status" value="1"/>
</dbReference>
<dbReference type="InterPro" id="IPR040976">
    <property type="entry name" value="Pkinase_fungal"/>
</dbReference>
<organism evidence="2 3">
    <name type="scientific">Cerrena zonata</name>
    <dbReference type="NCBI Taxonomy" id="2478898"/>
    <lineage>
        <taxon>Eukaryota</taxon>
        <taxon>Fungi</taxon>
        <taxon>Dikarya</taxon>
        <taxon>Basidiomycota</taxon>
        <taxon>Agaricomycotina</taxon>
        <taxon>Agaricomycetes</taxon>
        <taxon>Polyporales</taxon>
        <taxon>Cerrenaceae</taxon>
        <taxon>Cerrena</taxon>
    </lineage>
</organism>
<dbReference type="Proteomes" id="UP001385951">
    <property type="component" value="Unassembled WGS sequence"/>
</dbReference>
<dbReference type="Pfam" id="PF17667">
    <property type="entry name" value="Pkinase_fungal"/>
    <property type="match status" value="2"/>
</dbReference>
<dbReference type="PROSITE" id="PS50011">
    <property type="entry name" value="PROTEIN_KINASE_DOM"/>
    <property type="match status" value="1"/>
</dbReference>
<dbReference type="GO" id="GO:0005524">
    <property type="term" value="F:ATP binding"/>
    <property type="evidence" value="ECO:0007669"/>
    <property type="project" value="InterPro"/>
</dbReference>
<dbReference type="SMART" id="SM00220">
    <property type="entry name" value="S_TKc"/>
    <property type="match status" value="1"/>
</dbReference>
<accession>A0AAW0GB68</accession>
<dbReference type="PROSITE" id="PS00109">
    <property type="entry name" value="PROTEIN_KINASE_TYR"/>
    <property type="match status" value="1"/>
</dbReference>
<evidence type="ECO:0000259" key="1">
    <source>
        <dbReference type="PROSITE" id="PS50011"/>
    </source>
</evidence>
<feature type="domain" description="Protein kinase" evidence="1">
    <location>
        <begin position="371"/>
        <end position="683"/>
    </location>
</feature>
<dbReference type="SUPFAM" id="SSF56112">
    <property type="entry name" value="Protein kinase-like (PK-like)"/>
    <property type="match status" value="1"/>
</dbReference>
<protein>
    <recommendedName>
        <fullName evidence="1">Protein kinase domain-containing protein</fullName>
    </recommendedName>
</protein>
<evidence type="ECO:0000313" key="3">
    <source>
        <dbReference type="Proteomes" id="UP001385951"/>
    </source>
</evidence>
<dbReference type="Gene3D" id="1.10.510.10">
    <property type="entry name" value="Transferase(Phosphotransferase) domain 1"/>
    <property type="match status" value="1"/>
</dbReference>
<dbReference type="InterPro" id="IPR011009">
    <property type="entry name" value="Kinase-like_dom_sf"/>
</dbReference>
<gene>
    <name evidence="2" type="ORF">QCA50_006747</name>
</gene>
<name>A0AAW0GB68_9APHY</name>
<dbReference type="EMBL" id="JASBNA010000007">
    <property type="protein sequence ID" value="KAK7690101.1"/>
    <property type="molecule type" value="Genomic_DNA"/>
</dbReference>
<dbReference type="InterPro" id="IPR000719">
    <property type="entry name" value="Prot_kinase_dom"/>
</dbReference>
<proteinExistence type="predicted"/>
<dbReference type="GO" id="GO:0004672">
    <property type="term" value="F:protein kinase activity"/>
    <property type="evidence" value="ECO:0007669"/>
    <property type="project" value="InterPro"/>
</dbReference>
<dbReference type="InterPro" id="IPR008266">
    <property type="entry name" value="Tyr_kinase_AS"/>
</dbReference>
<comment type="caution">
    <text evidence="2">The sequence shown here is derived from an EMBL/GenBank/DDBJ whole genome shotgun (WGS) entry which is preliminary data.</text>
</comment>
<dbReference type="AlphaFoldDB" id="A0AAW0GB68"/>
<reference evidence="2 3" key="1">
    <citation type="submission" date="2022-09" db="EMBL/GenBank/DDBJ databases">
        <authorList>
            <person name="Palmer J.M."/>
        </authorList>
    </citation>
    <scope>NUCLEOTIDE SEQUENCE [LARGE SCALE GENOMIC DNA]</scope>
    <source>
        <strain evidence="2 3">DSM 7382</strain>
    </source>
</reference>
<dbReference type="PANTHER" id="PTHR38248:SF2">
    <property type="entry name" value="FUNK1 11"/>
    <property type="match status" value="1"/>
</dbReference>
<sequence>MSNLAFAAPPLRMFSSYSSDPVTPELEYAESPVWTSEEELDTPSTTPDTLELPVRDCFSFTPTPREPSLAESLARYYQLQYCERKHIQREESVLDFVQSVYKFTTHDIPFRVGGYRLPKGPLNDYLGSSARSKGRWGIHHTFTQLLQSVLDEFTENYRIVNGRFSVTKPLNIGDTPLPPIVWSTLDNPNEAHFDFLALFVEVSKSGAQRLLDSDLPVDIDMFAEDDEIVYEVRKLRSSKPLSDLEAKAVTSLNGLMSFGIRGFTTGIQVVDTNICLWYGDRFGVKKTATFNFLQQPHLLVLILAAIANASFEELGYSSCMRVRSEDFVLRSFKDYNRTSLVLDNAKGPDGANIGQQWFDLDVDAYEERNVFTQYGALGRGTTVVPVKKVRTLGSSPLEDEDLVAKLCWPYDKTNEDGTVRTIRSLLRSAPGYLKHIVDIKCTLEQSMEEAELPRVFMLDENDDESGRTFKVIVMKAYLPLEHINDPNDFKKVWRDVVVAHNYIYHCTKYLHRDISPTNIMFYIENGTAIGVLCDWELAEKRLSGQVFKSRRCGTPTFMAIDMLASDRPEHEYRHDLESFYWVLVWFIITHNPITRECADINEWSFDGQPGALSDIAMNKAEFIDVHQGFDPDLMTFIQPCYVQLIPMITSLASLFLAERLMTFRDPQRRRGMFGLSAASEEALYTHFWGTDDALQTLGGLRVEYPMFMQAVEDAW</sequence>
<evidence type="ECO:0000313" key="2">
    <source>
        <dbReference type="EMBL" id="KAK7690101.1"/>
    </source>
</evidence>